<dbReference type="Proteomes" id="UP000239203">
    <property type="component" value="Unassembled WGS sequence"/>
</dbReference>
<feature type="domain" description="Erythromycin biosynthesis protein CIII-like C-terminal" evidence="1">
    <location>
        <begin position="265"/>
        <end position="375"/>
    </location>
</feature>
<proteinExistence type="predicted"/>
<dbReference type="PANTHER" id="PTHR48050:SF13">
    <property type="entry name" value="STEROL 3-BETA-GLUCOSYLTRANSFERASE UGT80A2"/>
    <property type="match status" value="1"/>
</dbReference>
<dbReference type="OrthoDB" id="764352at2"/>
<dbReference type="RefSeq" id="WP_104476249.1">
    <property type="nucleotide sequence ID" value="NZ_CP154825.1"/>
</dbReference>
<sequence>MRKRLLFVVPPLAGHVNPLVGVAAAAVARGHEVAWVGPCPLVRDLVRERVYPAGSYLEGRPPGLRAFAALRFLWAEFLVPLADAMVPGVRAAVEDFDPDLLVVDQQAFAGALVAERLGLPWVTSASTSTELADPLAALPRIAEWVREQQRGLRARHGVEGAGDLRFSPYSVVVFSTAELAGEPVVAVSDPRYVGPSLSRRRPVEFPWSRLRPGARLVLVTLGTTNSEAGGRFLAECALALSELPELQGVVIDPGGCLSASGDAVVVASAPLLDLIPRAAAVICHGGHNTVCETLAHGVPLVVAPIRDDQPVVADQVVASGSGIRLRFDHVRAPDIAAAVRTVVSDPSYVESAGRVRASFEEAGGAEAVVSRLEELAQCPRVARR</sequence>
<dbReference type="GO" id="GO:0008194">
    <property type="term" value="F:UDP-glycosyltransferase activity"/>
    <property type="evidence" value="ECO:0007669"/>
    <property type="project" value="InterPro"/>
</dbReference>
<keyword evidence="2" id="KW-0808">Transferase</keyword>
<evidence type="ECO:0000259" key="1">
    <source>
        <dbReference type="Pfam" id="PF06722"/>
    </source>
</evidence>
<dbReference type="SUPFAM" id="SSF53756">
    <property type="entry name" value="UDP-Glycosyltransferase/glycogen phosphorylase"/>
    <property type="match status" value="1"/>
</dbReference>
<dbReference type="InterPro" id="IPR050426">
    <property type="entry name" value="Glycosyltransferase_28"/>
</dbReference>
<dbReference type="Gene3D" id="3.40.50.2000">
    <property type="entry name" value="Glycogen Phosphorylase B"/>
    <property type="match status" value="2"/>
</dbReference>
<name>A0A2S6H1C6_9PSEU</name>
<comment type="caution">
    <text evidence="2">The sequence shown here is derived from an EMBL/GenBank/DDBJ whole genome shotgun (WGS) entry which is preliminary data.</text>
</comment>
<gene>
    <name evidence="2" type="ORF">CLV40_101406</name>
</gene>
<keyword evidence="3" id="KW-1185">Reference proteome</keyword>
<dbReference type="InterPro" id="IPR010610">
    <property type="entry name" value="EryCIII-like_C"/>
</dbReference>
<accession>A0A2S6H1C6</accession>
<dbReference type="EMBL" id="PTIX01000001">
    <property type="protein sequence ID" value="PPK71217.1"/>
    <property type="molecule type" value="Genomic_DNA"/>
</dbReference>
<dbReference type="PANTHER" id="PTHR48050">
    <property type="entry name" value="STEROL 3-BETA-GLUCOSYLTRANSFERASE"/>
    <property type="match status" value="1"/>
</dbReference>
<dbReference type="InterPro" id="IPR002213">
    <property type="entry name" value="UDP_glucos_trans"/>
</dbReference>
<dbReference type="Pfam" id="PF06722">
    <property type="entry name" value="EryCIII-like_C"/>
    <property type="match status" value="1"/>
</dbReference>
<dbReference type="CDD" id="cd03784">
    <property type="entry name" value="GT1_Gtf-like"/>
    <property type="match status" value="1"/>
</dbReference>
<evidence type="ECO:0000313" key="3">
    <source>
        <dbReference type="Proteomes" id="UP000239203"/>
    </source>
</evidence>
<dbReference type="GO" id="GO:0016758">
    <property type="term" value="F:hexosyltransferase activity"/>
    <property type="evidence" value="ECO:0007669"/>
    <property type="project" value="UniProtKB-ARBA"/>
</dbReference>
<dbReference type="AlphaFoldDB" id="A0A2S6H1C6"/>
<reference evidence="2 3" key="1">
    <citation type="submission" date="2018-02" db="EMBL/GenBank/DDBJ databases">
        <title>Genomic Encyclopedia of Archaeal and Bacterial Type Strains, Phase II (KMG-II): from individual species to whole genera.</title>
        <authorList>
            <person name="Goeker M."/>
        </authorList>
    </citation>
    <scope>NUCLEOTIDE SEQUENCE [LARGE SCALE GENOMIC DNA]</scope>
    <source>
        <strain evidence="2 3">YU 961-1</strain>
    </source>
</reference>
<evidence type="ECO:0000313" key="2">
    <source>
        <dbReference type="EMBL" id="PPK71217.1"/>
    </source>
</evidence>
<organism evidence="2 3">
    <name type="scientific">Actinokineospora auranticolor</name>
    <dbReference type="NCBI Taxonomy" id="155976"/>
    <lineage>
        <taxon>Bacteria</taxon>
        <taxon>Bacillati</taxon>
        <taxon>Actinomycetota</taxon>
        <taxon>Actinomycetes</taxon>
        <taxon>Pseudonocardiales</taxon>
        <taxon>Pseudonocardiaceae</taxon>
        <taxon>Actinokineospora</taxon>
    </lineage>
</organism>
<dbReference type="GO" id="GO:0017000">
    <property type="term" value="P:antibiotic biosynthetic process"/>
    <property type="evidence" value="ECO:0007669"/>
    <property type="project" value="UniProtKB-ARBA"/>
</dbReference>
<protein>
    <submittedName>
        <fullName evidence="2">MGT family glycosyltransferase</fullName>
    </submittedName>
</protein>